<comment type="caution">
    <text evidence="2">The sequence shown here is derived from an EMBL/GenBank/DDBJ whole genome shotgun (WGS) entry which is preliminary data.</text>
</comment>
<feature type="region of interest" description="Disordered" evidence="1">
    <location>
        <begin position="95"/>
        <end position="120"/>
    </location>
</feature>
<evidence type="ECO:0000256" key="1">
    <source>
        <dbReference type="SAM" id="MobiDB-lite"/>
    </source>
</evidence>
<gene>
    <name evidence="2" type="ORF">DPMN_160240</name>
</gene>
<sequence length="120" mass="13687">MIRAYQVTLVRLARSQASIVIADQLTKRYNTIRQAVDHHRLLTLSPNRTLLFTFIDPQLQYPWCDHVTTAGGVLVCGLTSQTIIQVDREGRRKLDTLATETDDDDEEDNDDDYGVHIPPH</sequence>
<dbReference type="Proteomes" id="UP000828390">
    <property type="component" value="Unassembled WGS sequence"/>
</dbReference>
<accession>A0A9D4EMG7</accession>
<proteinExistence type="predicted"/>
<reference evidence="2" key="1">
    <citation type="journal article" date="2019" name="bioRxiv">
        <title>The Genome of the Zebra Mussel, Dreissena polymorpha: A Resource for Invasive Species Research.</title>
        <authorList>
            <person name="McCartney M.A."/>
            <person name="Auch B."/>
            <person name="Kono T."/>
            <person name="Mallez S."/>
            <person name="Zhang Y."/>
            <person name="Obille A."/>
            <person name="Becker A."/>
            <person name="Abrahante J.E."/>
            <person name="Garbe J."/>
            <person name="Badalamenti J.P."/>
            <person name="Herman A."/>
            <person name="Mangelson H."/>
            <person name="Liachko I."/>
            <person name="Sullivan S."/>
            <person name="Sone E.D."/>
            <person name="Koren S."/>
            <person name="Silverstein K.A.T."/>
            <person name="Beckman K.B."/>
            <person name="Gohl D.M."/>
        </authorList>
    </citation>
    <scope>NUCLEOTIDE SEQUENCE</scope>
    <source>
        <strain evidence="2">Duluth1</strain>
        <tissue evidence="2">Whole animal</tissue>
    </source>
</reference>
<evidence type="ECO:0000313" key="2">
    <source>
        <dbReference type="EMBL" id="KAH3782326.1"/>
    </source>
</evidence>
<keyword evidence="3" id="KW-1185">Reference proteome</keyword>
<organism evidence="2 3">
    <name type="scientific">Dreissena polymorpha</name>
    <name type="common">Zebra mussel</name>
    <name type="synonym">Mytilus polymorpha</name>
    <dbReference type="NCBI Taxonomy" id="45954"/>
    <lineage>
        <taxon>Eukaryota</taxon>
        <taxon>Metazoa</taxon>
        <taxon>Spiralia</taxon>
        <taxon>Lophotrochozoa</taxon>
        <taxon>Mollusca</taxon>
        <taxon>Bivalvia</taxon>
        <taxon>Autobranchia</taxon>
        <taxon>Heteroconchia</taxon>
        <taxon>Euheterodonta</taxon>
        <taxon>Imparidentia</taxon>
        <taxon>Neoheterodontei</taxon>
        <taxon>Myida</taxon>
        <taxon>Dreissenoidea</taxon>
        <taxon>Dreissenidae</taxon>
        <taxon>Dreissena</taxon>
    </lineage>
</organism>
<name>A0A9D4EMG7_DREPO</name>
<dbReference type="EMBL" id="JAIWYP010000008">
    <property type="protein sequence ID" value="KAH3782326.1"/>
    <property type="molecule type" value="Genomic_DNA"/>
</dbReference>
<dbReference type="AlphaFoldDB" id="A0A9D4EMG7"/>
<protein>
    <submittedName>
        <fullName evidence="2">Uncharacterized protein</fullName>
    </submittedName>
</protein>
<reference evidence="2" key="2">
    <citation type="submission" date="2020-11" db="EMBL/GenBank/DDBJ databases">
        <authorList>
            <person name="McCartney M.A."/>
            <person name="Auch B."/>
            <person name="Kono T."/>
            <person name="Mallez S."/>
            <person name="Becker A."/>
            <person name="Gohl D.M."/>
            <person name="Silverstein K.A.T."/>
            <person name="Koren S."/>
            <person name="Bechman K.B."/>
            <person name="Herman A."/>
            <person name="Abrahante J.E."/>
            <person name="Garbe J."/>
        </authorList>
    </citation>
    <scope>NUCLEOTIDE SEQUENCE</scope>
    <source>
        <strain evidence="2">Duluth1</strain>
        <tissue evidence="2">Whole animal</tissue>
    </source>
</reference>
<feature type="compositionally biased region" description="Acidic residues" evidence="1">
    <location>
        <begin position="100"/>
        <end position="112"/>
    </location>
</feature>
<evidence type="ECO:0000313" key="3">
    <source>
        <dbReference type="Proteomes" id="UP000828390"/>
    </source>
</evidence>